<keyword evidence="1" id="KW-0472">Membrane</keyword>
<dbReference type="InterPro" id="IPR000620">
    <property type="entry name" value="EamA_dom"/>
</dbReference>
<dbReference type="PANTHER" id="PTHR22911:SF137">
    <property type="entry name" value="SOLUTE CARRIER FAMILY 35 MEMBER G2-RELATED"/>
    <property type="match status" value="1"/>
</dbReference>
<dbReference type="EMBL" id="JACPSX010000202">
    <property type="protein sequence ID" value="MBI3015482.1"/>
    <property type="molecule type" value="Genomic_DNA"/>
</dbReference>
<feature type="domain" description="EamA" evidence="2">
    <location>
        <begin position="150"/>
        <end position="282"/>
    </location>
</feature>
<feature type="domain" description="EamA" evidence="2">
    <location>
        <begin position="2"/>
        <end position="134"/>
    </location>
</feature>
<dbReference type="Pfam" id="PF00892">
    <property type="entry name" value="EamA"/>
    <property type="match status" value="2"/>
</dbReference>
<evidence type="ECO:0000313" key="4">
    <source>
        <dbReference type="Proteomes" id="UP000741360"/>
    </source>
</evidence>
<feature type="transmembrane region" description="Helical" evidence="1">
    <location>
        <begin position="264"/>
        <end position="284"/>
    </location>
</feature>
<reference evidence="3" key="1">
    <citation type="submission" date="2020-07" db="EMBL/GenBank/DDBJ databases">
        <title>Huge and variable diversity of episymbiotic CPR bacteria and DPANN archaea in groundwater ecosystems.</title>
        <authorList>
            <person name="He C.Y."/>
            <person name="Keren R."/>
            <person name="Whittaker M."/>
            <person name="Farag I.F."/>
            <person name="Doudna J."/>
            <person name="Cate J.H.D."/>
            <person name="Banfield J.F."/>
        </authorList>
    </citation>
    <scope>NUCLEOTIDE SEQUENCE</scope>
    <source>
        <strain evidence="3">NC_groundwater_717_Ag_S-0.2um_59_8</strain>
    </source>
</reference>
<protein>
    <submittedName>
        <fullName evidence="3">DMT family transporter</fullName>
    </submittedName>
</protein>
<comment type="caution">
    <text evidence="3">The sequence shown here is derived from an EMBL/GenBank/DDBJ whole genome shotgun (WGS) entry which is preliminary data.</text>
</comment>
<dbReference type="GO" id="GO:0016020">
    <property type="term" value="C:membrane"/>
    <property type="evidence" value="ECO:0007669"/>
    <property type="project" value="InterPro"/>
</dbReference>
<proteinExistence type="predicted"/>
<evidence type="ECO:0000313" key="3">
    <source>
        <dbReference type="EMBL" id="MBI3015482.1"/>
    </source>
</evidence>
<feature type="transmembrane region" description="Helical" evidence="1">
    <location>
        <begin position="176"/>
        <end position="198"/>
    </location>
</feature>
<gene>
    <name evidence="3" type="ORF">HYY65_10565</name>
</gene>
<keyword evidence="1" id="KW-1133">Transmembrane helix</keyword>
<dbReference type="InterPro" id="IPR037185">
    <property type="entry name" value="EmrE-like"/>
</dbReference>
<dbReference type="Proteomes" id="UP000741360">
    <property type="component" value="Unassembled WGS sequence"/>
</dbReference>
<feature type="transmembrane region" description="Helical" evidence="1">
    <location>
        <begin position="118"/>
        <end position="136"/>
    </location>
</feature>
<evidence type="ECO:0000256" key="1">
    <source>
        <dbReference type="SAM" id="Phobius"/>
    </source>
</evidence>
<feature type="transmembrane region" description="Helical" evidence="1">
    <location>
        <begin position="236"/>
        <end position="257"/>
    </location>
</feature>
<dbReference type="SUPFAM" id="SSF103481">
    <property type="entry name" value="Multidrug resistance efflux transporter EmrE"/>
    <property type="match status" value="2"/>
</dbReference>
<name>A0A932GRC6_UNCTE</name>
<dbReference type="AlphaFoldDB" id="A0A932GRC6"/>
<dbReference type="Gene3D" id="1.10.3730.20">
    <property type="match status" value="1"/>
</dbReference>
<organism evidence="3 4">
    <name type="scientific">Tectimicrobiota bacterium</name>
    <dbReference type="NCBI Taxonomy" id="2528274"/>
    <lineage>
        <taxon>Bacteria</taxon>
        <taxon>Pseudomonadati</taxon>
        <taxon>Nitrospinota/Tectimicrobiota group</taxon>
        <taxon>Candidatus Tectimicrobiota</taxon>
    </lineage>
</organism>
<feature type="transmembrane region" description="Helical" evidence="1">
    <location>
        <begin position="94"/>
        <end position="112"/>
    </location>
</feature>
<feature type="transmembrane region" description="Helical" evidence="1">
    <location>
        <begin position="60"/>
        <end position="82"/>
    </location>
</feature>
<feature type="transmembrane region" description="Helical" evidence="1">
    <location>
        <begin position="148"/>
        <end position="164"/>
    </location>
</feature>
<keyword evidence="1" id="KW-0812">Transmembrane</keyword>
<feature type="transmembrane region" description="Helical" evidence="1">
    <location>
        <begin position="210"/>
        <end position="230"/>
    </location>
</feature>
<sequence length="286" mass="30048">MTVLLAILSAACFGIGGVFMRRGILASNTYTGTLVNITVNSLVLLPFSIPHLISIRFPPAALLIFGSIGLFVPMVSRFFAVAGIRRIGVSRSQAVVATSPLFSTLLAIALLGERPTSLVLLGAVSIVAGLILLSQSRTGEQQWQKKDLIYPLGAGLLFAGRDVVAKVGLTQGVPPVLGGAVAATTSAVLLWTITGVFYRHGTLSCNRKSFWDLAASGLFWGLSYIFMFSALKTGEVAVVTPLVYASPLFSALLSMIFLKDIEIVTARVILGAVLVVLGGVGIALGR</sequence>
<dbReference type="PANTHER" id="PTHR22911">
    <property type="entry name" value="ACYL-MALONYL CONDENSING ENZYME-RELATED"/>
    <property type="match status" value="1"/>
</dbReference>
<evidence type="ECO:0000259" key="2">
    <source>
        <dbReference type="Pfam" id="PF00892"/>
    </source>
</evidence>
<accession>A0A932GRC6</accession>